<organism evidence="3 4">
    <name type="scientific">Candidula unifasciata</name>
    <dbReference type="NCBI Taxonomy" id="100452"/>
    <lineage>
        <taxon>Eukaryota</taxon>
        <taxon>Metazoa</taxon>
        <taxon>Spiralia</taxon>
        <taxon>Lophotrochozoa</taxon>
        <taxon>Mollusca</taxon>
        <taxon>Gastropoda</taxon>
        <taxon>Heterobranchia</taxon>
        <taxon>Euthyneura</taxon>
        <taxon>Panpulmonata</taxon>
        <taxon>Eupulmonata</taxon>
        <taxon>Stylommatophora</taxon>
        <taxon>Helicina</taxon>
        <taxon>Helicoidea</taxon>
        <taxon>Geomitridae</taxon>
        <taxon>Candidula</taxon>
    </lineage>
</organism>
<accession>A0A8S4A7U1</accession>
<feature type="region of interest" description="Disordered" evidence="2">
    <location>
        <begin position="59"/>
        <end position="110"/>
    </location>
</feature>
<dbReference type="Proteomes" id="UP000678393">
    <property type="component" value="Unassembled WGS sequence"/>
</dbReference>
<feature type="region of interest" description="Disordered" evidence="2">
    <location>
        <begin position="442"/>
        <end position="469"/>
    </location>
</feature>
<comment type="caution">
    <text evidence="3">The sequence shown here is derived from an EMBL/GenBank/DDBJ whole genome shotgun (WGS) entry which is preliminary data.</text>
</comment>
<feature type="compositionally biased region" description="Acidic residues" evidence="2">
    <location>
        <begin position="284"/>
        <end position="296"/>
    </location>
</feature>
<dbReference type="AlphaFoldDB" id="A0A8S4A7U1"/>
<feature type="compositionally biased region" description="Acidic residues" evidence="2">
    <location>
        <begin position="85"/>
        <end position="94"/>
    </location>
</feature>
<feature type="compositionally biased region" description="Basic and acidic residues" evidence="2">
    <location>
        <begin position="442"/>
        <end position="460"/>
    </location>
</feature>
<feature type="region of interest" description="Disordered" evidence="2">
    <location>
        <begin position="281"/>
        <end position="391"/>
    </location>
</feature>
<keyword evidence="1" id="KW-0694">RNA-binding</keyword>
<keyword evidence="4" id="KW-1185">Reference proteome</keyword>
<proteinExistence type="predicted"/>
<dbReference type="OrthoDB" id="21643at2759"/>
<evidence type="ECO:0000256" key="2">
    <source>
        <dbReference type="SAM" id="MobiDB-lite"/>
    </source>
</evidence>
<evidence type="ECO:0000313" key="3">
    <source>
        <dbReference type="EMBL" id="CAG5136252.1"/>
    </source>
</evidence>
<name>A0A8S4A7U1_9EUPU</name>
<evidence type="ECO:0000256" key="1">
    <source>
        <dbReference type="ARBA" id="ARBA00022884"/>
    </source>
</evidence>
<reference evidence="3" key="1">
    <citation type="submission" date="2021-04" db="EMBL/GenBank/DDBJ databases">
        <authorList>
            <consortium name="Molecular Ecology Group"/>
        </authorList>
    </citation>
    <scope>NUCLEOTIDE SEQUENCE</scope>
</reference>
<protein>
    <recommendedName>
        <fullName evidence="5">Nucleolar protein 8</fullName>
    </recommendedName>
</protein>
<dbReference type="GO" id="GO:0003723">
    <property type="term" value="F:RNA binding"/>
    <property type="evidence" value="ECO:0007669"/>
    <property type="project" value="UniProtKB-KW"/>
</dbReference>
<evidence type="ECO:0008006" key="5">
    <source>
        <dbReference type="Google" id="ProtNLM"/>
    </source>
</evidence>
<gene>
    <name evidence="3" type="ORF">CUNI_LOCUS21810</name>
</gene>
<feature type="compositionally biased region" description="Basic and acidic residues" evidence="2">
    <location>
        <begin position="95"/>
        <end position="110"/>
    </location>
</feature>
<dbReference type="PANTHER" id="PTHR48029">
    <property type="entry name" value="NUCLEOLAR PROTEIN 8"/>
    <property type="match status" value="1"/>
</dbReference>
<evidence type="ECO:0000313" key="4">
    <source>
        <dbReference type="Proteomes" id="UP000678393"/>
    </source>
</evidence>
<feature type="compositionally biased region" description="Basic and acidic residues" evidence="2">
    <location>
        <begin position="382"/>
        <end position="391"/>
    </location>
</feature>
<dbReference type="PANTHER" id="PTHR48029:SF1">
    <property type="entry name" value="NUCLEOLAR PROTEIN 8"/>
    <property type="match status" value="1"/>
</dbReference>
<dbReference type="EMBL" id="CAJHNH020008510">
    <property type="protein sequence ID" value="CAG5136252.1"/>
    <property type="molecule type" value="Genomic_DNA"/>
</dbReference>
<feature type="compositionally biased region" description="Basic and acidic residues" evidence="2">
    <location>
        <begin position="313"/>
        <end position="324"/>
    </location>
</feature>
<sequence length="469" mass="53560">MKGHTVTSKPAAVMKNKQEADNQKRLMAIKENLKLKQAQQSIGLTALKDVDSKNLGQRIVFKDDSSDEDDKTGKDNLQKKLTLFDSEDEEEDTEDIFKSKPHMEGKKGEKLMRMEQKIGDPRFKLDARFALSDSEEEEGDYEDRNKPLTDIDKSLAEEKLASLKVLENVVGKTTLARFSEKLKRNVKHITDMNKLRFDPTKIQNSEAVSVDKKKISQPDKTVPPNHGNLVDVKATSVKKKTDNVKKPVDDVKKPTVNEVPALVNLFRKEETGSFSLLQQFGQQTDDEEMDSEDDNYIEGGDKCSGPLSGLFKEQSRKADLEQHKKTPAKSEPLSYEGVSLFKPQAKKVHTDSDKVGPTKSGPVHSEDEIDSSSSDAEGMTSDDGHLEKDDRLQLTTDNDIVDEDLINAGRVDIRFTKEQWLERWTEIRPVLVTLYKRKHKEAMKNKRRHDEFTRKKEFLKRSRKNRFRK</sequence>
<feature type="region of interest" description="Disordered" evidence="2">
    <location>
        <begin position="1"/>
        <end position="20"/>
    </location>
</feature>